<name>A0ABV0J0F5_9NEIS</name>
<dbReference type="Proteomes" id="UP001462502">
    <property type="component" value="Unassembled WGS sequence"/>
</dbReference>
<dbReference type="RefSeq" id="WP_347937963.1">
    <property type="nucleotide sequence ID" value="NZ_JBDXMI010000002.1"/>
</dbReference>
<accession>A0ABV0J0F5</accession>
<keyword evidence="2" id="KW-1185">Reference proteome</keyword>
<dbReference type="EMBL" id="JBDXMI010000002">
    <property type="protein sequence ID" value="MEO9387021.1"/>
    <property type="molecule type" value="Genomic_DNA"/>
</dbReference>
<reference evidence="1 2" key="1">
    <citation type="submission" date="2024-05" db="EMBL/GenBank/DDBJ databases">
        <authorList>
            <person name="De Oliveira J.P."/>
            <person name="Noriler S.A."/>
            <person name="De Oliveira A.G."/>
            <person name="Sipoli D.S."/>
        </authorList>
    </citation>
    <scope>NUCLEOTIDE SEQUENCE [LARGE SCALE GENOMIC DNA]</scope>
    <source>
        <strain evidence="1 2">LABIM192</strain>
    </source>
</reference>
<gene>
    <name evidence="1" type="ORF">ABI908_23290</name>
</gene>
<sequence length="65" mass="7175">MHHLVVDGENVSFIADVLENGEVLSNSIVAGLRVIRFYNKEAGREMLAIQNPSSCEFLTVSLVEI</sequence>
<proteinExistence type="predicted"/>
<evidence type="ECO:0000313" key="1">
    <source>
        <dbReference type="EMBL" id="MEO9387021.1"/>
    </source>
</evidence>
<comment type="caution">
    <text evidence="1">The sequence shown here is derived from an EMBL/GenBank/DDBJ whole genome shotgun (WGS) entry which is preliminary data.</text>
</comment>
<organism evidence="1 2">
    <name type="scientific">Chromobacterium phragmitis</name>
    <dbReference type="NCBI Taxonomy" id="2202141"/>
    <lineage>
        <taxon>Bacteria</taxon>
        <taxon>Pseudomonadati</taxon>
        <taxon>Pseudomonadota</taxon>
        <taxon>Betaproteobacteria</taxon>
        <taxon>Neisseriales</taxon>
        <taxon>Chromobacteriaceae</taxon>
        <taxon>Chromobacterium</taxon>
    </lineage>
</organism>
<protein>
    <submittedName>
        <fullName evidence="1">Uncharacterized protein</fullName>
    </submittedName>
</protein>
<evidence type="ECO:0000313" key="2">
    <source>
        <dbReference type="Proteomes" id="UP001462502"/>
    </source>
</evidence>